<name>A0A1L9QP72_9CYAN</name>
<accession>A0A1L9QP72</accession>
<feature type="transmembrane region" description="Helical" evidence="1">
    <location>
        <begin position="119"/>
        <end position="140"/>
    </location>
</feature>
<proteinExistence type="predicted"/>
<sequence length="145" mass="16271">MDLPSFLWLWKIAAWSMGLALFSYVLLAMTGTGVWWSRQNRQPLPRWWRSLHYILGSILVFLVLLLLAIGIVGTLGHYGSLGHSSHLFAGLLVVALVLISATSATQISPQRPWARPLHLLTNTLLFMGFSWVSLTGWSVVQKYLP</sequence>
<evidence type="ECO:0000313" key="2">
    <source>
        <dbReference type="EMBL" id="OJJ24483.1"/>
    </source>
</evidence>
<protein>
    <recommendedName>
        <fullName evidence="4">DUF4079 domain-containing protein</fullName>
    </recommendedName>
</protein>
<organism evidence="2 3">
    <name type="scientific">Roseofilum reptotaenium AO1-A</name>
    <dbReference type="NCBI Taxonomy" id="1925591"/>
    <lineage>
        <taxon>Bacteria</taxon>
        <taxon>Bacillati</taxon>
        <taxon>Cyanobacteriota</taxon>
        <taxon>Cyanophyceae</taxon>
        <taxon>Desertifilales</taxon>
        <taxon>Desertifilaceae</taxon>
        <taxon>Roseofilum</taxon>
    </lineage>
</organism>
<comment type="caution">
    <text evidence="2">The sequence shown here is derived from an EMBL/GenBank/DDBJ whole genome shotgun (WGS) entry which is preliminary data.</text>
</comment>
<dbReference type="EMBL" id="MLAW01000030">
    <property type="protein sequence ID" value="OJJ24483.1"/>
    <property type="molecule type" value="Genomic_DNA"/>
</dbReference>
<evidence type="ECO:0000313" key="3">
    <source>
        <dbReference type="Proteomes" id="UP000183940"/>
    </source>
</evidence>
<keyword evidence="3" id="KW-1185">Reference proteome</keyword>
<evidence type="ECO:0008006" key="4">
    <source>
        <dbReference type="Google" id="ProtNLM"/>
    </source>
</evidence>
<dbReference type="Pfam" id="PF13301">
    <property type="entry name" value="DUF4079"/>
    <property type="match status" value="1"/>
</dbReference>
<feature type="transmembrane region" description="Helical" evidence="1">
    <location>
        <begin position="12"/>
        <end position="30"/>
    </location>
</feature>
<dbReference type="STRING" id="1925591.BI308_16360"/>
<reference evidence="2" key="1">
    <citation type="submission" date="2016-10" db="EMBL/GenBank/DDBJ databases">
        <title>CRISPR-Cas defence system in Roseofilum reptotaenium: evidence of a bacteriophage-cyanobacterium arms race in the coral black band disease.</title>
        <authorList>
            <person name="Buerger P."/>
            <person name="Wood-Charlson E.M."/>
            <person name="Weynberg K.D."/>
            <person name="Willis B."/>
            <person name="Van Oppen M.J."/>
        </authorList>
    </citation>
    <scope>NUCLEOTIDE SEQUENCE [LARGE SCALE GENOMIC DNA]</scope>
    <source>
        <strain evidence="2">AO1-A</strain>
    </source>
</reference>
<feature type="transmembrane region" description="Helical" evidence="1">
    <location>
        <begin position="87"/>
        <end position="107"/>
    </location>
</feature>
<keyword evidence="1" id="KW-1133">Transmembrane helix</keyword>
<evidence type="ECO:0000256" key="1">
    <source>
        <dbReference type="SAM" id="Phobius"/>
    </source>
</evidence>
<keyword evidence="1" id="KW-0472">Membrane</keyword>
<dbReference type="AlphaFoldDB" id="A0A1L9QP72"/>
<dbReference type="Proteomes" id="UP000183940">
    <property type="component" value="Unassembled WGS sequence"/>
</dbReference>
<keyword evidence="1" id="KW-0812">Transmembrane</keyword>
<gene>
    <name evidence="2" type="ORF">BI308_16360</name>
</gene>
<feature type="transmembrane region" description="Helical" evidence="1">
    <location>
        <begin position="51"/>
        <end position="75"/>
    </location>
</feature>
<dbReference type="InterPro" id="IPR025067">
    <property type="entry name" value="DUF4079"/>
</dbReference>